<evidence type="ECO:0000313" key="3">
    <source>
        <dbReference type="Proteomes" id="UP000828390"/>
    </source>
</evidence>
<dbReference type="AlphaFoldDB" id="A0A9D4L853"/>
<reference evidence="2" key="2">
    <citation type="submission" date="2020-11" db="EMBL/GenBank/DDBJ databases">
        <authorList>
            <person name="McCartney M.A."/>
            <person name="Auch B."/>
            <person name="Kono T."/>
            <person name="Mallez S."/>
            <person name="Becker A."/>
            <person name="Gohl D.M."/>
            <person name="Silverstein K.A.T."/>
            <person name="Koren S."/>
            <person name="Bechman K.B."/>
            <person name="Herman A."/>
            <person name="Abrahante J.E."/>
            <person name="Garbe J."/>
        </authorList>
    </citation>
    <scope>NUCLEOTIDE SEQUENCE</scope>
    <source>
        <strain evidence="2">Duluth1</strain>
        <tissue evidence="2">Whole animal</tissue>
    </source>
</reference>
<evidence type="ECO:0000256" key="1">
    <source>
        <dbReference type="SAM" id="MobiDB-lite"/>
    </source>
</evidence>
<dbReference type="Proteomes" id="UP000828390">
    <property type="component" value="Unassembled WGS sequence"/>
</dbReference>
<sequence>MSSPKKRSRLDPPISLESDSDDNNVNYTNNDEDEDAKNEEDEEEVDDDEEDNEEEMVAEQEEEHDGVDDDHTDPILEKMSIYKVNTSRFTATINNTNKLKTWIIDHLTRSKELEYDEHIHNQTKKDFKMLWFRHVTKEQNNKNSVKISEERTGSDKYKIPGYRQSGNLLAFYRIKGDKPEVFFVCDGSTYSFVLHYTDLEFRTNMAIHYIDENKVSKLEKYCLTGPDLTTKTVYKCKQTMHSISLEQYIPSITSVIREDTKLWRLLTKSRQNKPDISMEIGLNKVRINLKMTVSTITHVLQTISDEMEVPHMSLRPLVQSFKHVQRISLKEHVYQLNKKVSKQLLKVMRKGSVHDMYISHRFLDDFHNSTEFSLKIKSEEIAKWNSPPSMKSVILKLKNKYRNIDKPNYSKIKQALANEKICLTFGRSSGSVSEPIQNFVHGCIPGDEENQMFYKVCQKWFRCATSYFENIDRNFKMLAENSLFKEDEKSVVSDILKYPWRRQSSFDLDKHKHILKLSHDQLEKLMKRLCVRTRVTAHNKIWLTTDSLLFPAVSALYKDINQVMKAKKQRKRTDLNRGDEPISIHDSIRGILWSYRKTISEAPVELRKVLQTKIQICRRLKCKQRFQVVNPVLSYKLLAQIESDFSTVDGKQLLNYLKSMMPLSEGDFNELFLFCEEEGYIVLPGDRVLSTNKIELFDILVHHEETKKTFLIHTKDDLNGSARTSCAQIRNAAEVLWHDFVRHQTHHLESWWQQAMGTKSNDVYRILLRRKLKKLGKEKFLSLFAKENILVFVLAFRSANKKPCLSFDFRPLVSKDFSHLETEKGDIWDSLVKNDLVSDSGFLSDKLITISNKKKFINECDRRDTLSKYKNTQKHKIYKILKTNGKIGLSTIAKLELLTLHESFNRYQFGERKNFVLRLLELQSI</sequence>
<comment type="caution">
    <text evidence="2">The sequence shown here is derived from an EMBL/GenBank/DDBJ whole genome shotgun (WGS) entry which is preliminary data.</text>
</comment>
<gene>
    <name evidence="2" type="ORF">DPMN_095803</name>
</gene>
<dbReference type="EMBL" id="JAIWYP010000003">
    <property type="protein sequence ID" value="KAH3853281.1"/>
    <property type="molecule type" value="Genomic_DNA"/>
</dbReference>
<proteinExistence type="predicted"/>
<feature type="region of interest" description="Disordered" evidence="1">
    <location>
        <begin position="1"/>
        <end position="74"/>
    </location>
</feature>
<reference evidence="2" key="1">
    <citation type="journal article" date="2019" name="bioRxiv">
        <title>The Genome of the Zebra Mussel, Dreissena polymorpha: A Resource for Invasive Species Research.</title>
        <authorList>
            <person name="McCartney M.A."/>
            <person name="Auch B."/>
            <person name="Kono T."/>
            <person name="Mallez S."/>
            <person name="Zhang Y."/>
            <person name="Obille A."/>
            <person name="Becker A."/>
            <person name="Abrahante J.E."/>
            <person name="Garbe J."/>
            <person name="Badalamenti J.P."/>
            <person name="Herman A."/>
            <person name="Mangelson H."/>
            <person name="Liachko I."/>
            <person name="Sullivan S."/>
            <person name="Sone E.D."/>
            <person name="Koren S."/>
            <person name="Silverstein K.A.T."/>
            <person name="Beckman K.B."/>
            <person name="Gohl D.M."/>
        </authorList>
    </citation>
    <scope>NUCLEOTIDE SEQUENCE</scope>
    <source>
        <strain evidence="2">Duluth1</strain>
        <tissue evidence="2">Whole animal</tissue>
    </source>
</reference>
<evidence type="ECO:0000313" key="2">
    <source>
        <dbReference type="EMBL" id="KAH3853281.1"/>
    </source>
</evidence>
<protein>
    <submittedName>
        <fullName evidence="2">Uncharacterized protein</fullName>
    </submittedName>
</protein>
<organism evidence="2 3">
    <name type="scientific">Dreissena polymorpha</name>
    <name type="common">Zebra mussel</name>
    <name type="synonym">Mytilus polymorpha</name>
    <dbReference type="NCBI Taxonomy" id="45954"/>
    <lineage>
        <taxon>Eukaryota</taxon>
        <taxon>Metazoa</taxon>
        <taxon>Spiralia</taxon>
        <taxon>Lophotrochozoa</taxon>
        <taxon>Mollusca</taxon>
        <taxon>Bivalvia</taxon>
        <taxon>Autobranchia</taxon>
        <taxon>Heteroconchia</taxon>
        <taxon>Euheterodonta</taxon>
        <taxon>Imparidentia</taxon>
        <taxon>Neoheterodontei</taxon>
        <taxon>Myida</taxon>
        <taxon>Dreissenoidea</taxon>
        <taxon>Dreissenidae</taxon>
        <taxon>Dreissena</taxon>
    </lineage>
</organism>
<feature type="compositionally biased region" description="Acidic residues" evidence="1">
    <location>
        <begin position="30"/>
        <end position="71"/>
    </location>
</feature>
<name>A0A9D4L853_DREPO</name>
<keyword evidence="3" id="KW-1185">Reference proteome</keyword>
<dbReference type="OrthoDB" id="6114712at2759"/>
<accession>A0A9D4L853</accession>